<evidence type="ECO:0000313" key="1">
    <source>
        <dbReference type="EMBL" id="DAE11931.1"/>
    </source>
</evidence>
<protein>
    <submittedName>
        <fullName evidence="1">Uncharacterized protein</fullName>
    </submittedName>
</protein>
<reference evidence="1" key="1">
    <citation type="journal article" date="2021" name="Proc. Natl. Acad. Sci. U.S.A.">
        <title>A Catalog of Tens of Thousands of Viruses from Human Metagenomes Reveals Hidden Associations with Chronic Diseases.</title>
        <authorList>
            <person name="Tisza M.J."/>
            <person name="Buck C.B."/>
        </authorList>
    </citation>
    <scope>NUCLEOTIDE SEQUENCE</scope>
    <source>
        <strain evidence="1">CtBtT5</strain>
    </source>
</reference>
<dbReference type="EMBL" id="BK015540">
    <property type="protein sequence ID" value="DAE11931.1"/>
    <property type="molecule type" value="Genomic_DNA"/>
</dbReference>
<proteinExistence type="predicted"/>
<organism evidence="1">
    <name type="scientific">Myoviridae sp. ctBtT5</name>
    <dbReference type="NCBI Taxonomy" id="2825048"/>
    <lineage>
        <taxon>Viruses</taxon>
        <taxon>Duplodnaviria</taxon>
        <taxon>Heunggongvirae</taxon>
        <taxon>Uroviricota</taxon>
        <taxon>Caudoviricetes</taxon>
    </lineage>
</organism>
<accession>A0A8S5PZI0</accession>
<sequence>MEYQDFSKSDLNCLSILQPFFCLCIQVLQ</sequence>
<name>A0A8S5PZI0_9CAUD</name>